<proteinExistence type="predicted"/>
<dbReference type="Gene3D" id="3.30.930.10">
    <property type="entry name" value="Bira Bifunctional Protein, Domain 2"/>
    <property type="match status" value="1"/>
</dbReference>
<dbReference type="AlphaFoldDB" id="A0A2U1L1B5"/>
<dbReference type="OrthoDB" id="1931232at2759"/>
<evidence type="ECO:0000256" key="2">
    <source>
        <dbReference type="ARBA" id="ARBA00023146"/>
    </source>
</evidence>
<dbReference type="PANTHER" id="PTHR22594:SF36">
    <property type="entry name" value="ASPARAGINE--TRNA LIGASE, CYTOPLASMIC 2"/>
    <property type="match status" value="1"/>
</dbReference>
<dbReference type="GO" id="GO:0005739">
    <property type="term" value="C:mitochondrion"/>
    <property type="evidence" value="ECO:0007669"/>
    <property type="project" value="TreeGrafter"/>
</dbReference>
<organism evidence="3 4">
    <name type="scientific">Artemisia annua</name>
    <name type="common">Sweet wormwood</name>
    <dbReference type="NCBI Taxonomy" id="35608"/>
    <lineage>
        <taxon>Eukaryota</taxon>
        <taxon>Viridiplantae</taxon>
        <taxon>Streptophyta</taxon>
        <taxon>Embryophyta</taxon>
        <taxon>Tracheophyta</taxon>
        <taxon>Spermatophyta</taxon>
        <taxon>Magnoliopsida</taxon>
        <taxon>eudicotyledons</taxon>
        <taxon>Gunneridae</taxon>
        <taxon>Pentapetalae</taxon>
        <taxon>asterids</taxon>
        <taxon>campanulids</taxon>
        <taxon>Asterales</taxon>
        <taxon>Asteraceae</taxon>
        <taxon>Asteroideae</taxon>
        <taxon>Anthemideae</taxon>
        <taxon>Artemisiinae</taxon>
        <taxon>Artemisia</taxon>
    </lineage>
</organism>
<dbReference type="STRING" id="35608.A0A2U1L1B5"/>
<keyword evidence="2 3" id="KW-0436">Ligase</keyword>
<name>A0A2U1L1B5_ARTAN</name>
<keyword evidence="1" id="KW-0648">Protein biosynthesis</keyword>
<keyword evidence="4" id="KW-1185">Reference proteome</keyword>
<dbReference type="SUPFAM" id="SSF55681">
    <property type="entry name" value="Class II aaRS and biotin synthetases"/>
    <property type="match status" value="1"/>
</dbReference>
<comment type="caution">
    <text evidence="3">The sequence shown here is derived from an EMBL/GenBank/DDBJ whole genome shotgun (WGS) entry which is preliminary data.</text>
</comment>
<dbReference type="EMBL" id="PKPP01012184">
    <property type="protein sequence ID" value="PWA42803.1"/>
    <property type="molecule type" value="Genomic_DNA"/>
</dbReference>
<keyword evidence="2 3" id="KW-0030">Aminoacyl-tRNA synthetase</keyword>
<accession>A0A2U1L1B5</accession>
<dbReference type="GO" id="GO:0006421">
    <property type="term" value="P:asparaginyl-tRNA aminoacylation"/>
    <property type="evidence" value="ECO:0007669"/>
    <property type="project" value="TreeGrafter"/>
</dbReference>
<sequence>MCKFVIHLLRKKKKQQEVQSQDLQLAQLKKSNEQIAIHSTPVPFLLPREVSLGNVYAFGPRFEADKSDSKKYLAEIWMIEIEIAFSELEGAVNCAKTFLSLYANGLKLYCIWTKFETINQTSKILENMDIEIEISIPRLEVSTGAVNRC</sequence>
<dbReference type="GO" id="GO:0004816">
    <property type="term" value="F:asparagine-tRNA ligase activity"/>
    <property type="evidence" value="ECO:0007669"/>
    <property type="project" value="TreeGrafter"/>
</dbReference>
<gene>
    <name evidence="3" type="ORF">CTI12_AA539520</name>
</gene>
<evidence type="ECO:0000313" key="4">
    <source>
        <dbReference type="Proteomes" id="UP000245207"/>
    </source>
</evidence>
<evidence type="ECO:0000313" key="3">
    <source>
        <dbReference type="EMBL" id="PWA42803.1"/>
    </source>
</evidence>
<dbReference type="GO" id="GO:0005524">
    <property type="term" value="F:ATP binding"/>
    <property type="evidence" value="ECO:0007669"/>
    <property type="project" value="UniProtKB-KW"/>
</dbReference>
<dbReference type="PANTHER" id="PTHR22594">
    <property type="entry name" value="ASPARTYL/LYSYL-TRNA SYNTHETASE"/>
    <property type="match status" value="1"/>
</dbReference>
<reference evidence="3 4" key="1">
    <citation type="journal article" date="2018" name="Mol. Plant">
        <title>The genome of Artemisia annua provides insight into the evolution of Asteraceae family and artemisinin biosynthesis.</title>
        <authorList>
            <person name="Shen Q."/>
            <person name="Zhang L."/>
            <person name="Liao Z."/>
            <person name="Wang S."/>
            <person name="Yan T."/>
            <person name="Shi P."/>
            <person name="Liu M."/>
            <person name="Fu X."/>
            <person name="Pan Q."/>
            <person name="Wang Y."/>
            <person name="Lv Z."/>
            <person name="Lu X."/>
            <person name="Zhang F."/>
            <person name="Jiang W."/>
            <person name="Ma Y."/>
            <person name="Chen M."/>
            <person name="Hao X."/>
            <person name="Li L."/>
            <person name="Tang Y."/>
            <person name="Lv G."/>
            <person name="Zhou Y."/>
            <person name="Sun X."/>
            <person name="Brodelius P.E."/>
            <person name="Rose J.K.C."/>
            <person name="Tang K."/>
        </authorList>
    </citation>
    <scope>NUCLEOTIDE SEQUENCE [LARGE SCALE GENOMIC DNA]</scope>
    <source>
        <strain evidence="4">cv. Huhao1</strain>
        <tissue evidence="3">Leaf</tissue>
    </source>
</reference>
<dbReference type="Proteomes" id="UP000245207">
    <property type="component" value="Unassembled WGS sequence"/>
</dbReference>
<evidence type="ECO:0000256" key="1">
    <source>
        <dbReference type="ARBA" id="ARBA00022917"/>
    </source>
</evidence>
<dbReference type="InterPro" id="IPR045864">
    <property type="entry name" value="aa-tRNA-synth_II/BPL/LPL"/>
</dbReference>
<protein>
    <submittedName>
        <fullName evidence="3">Asparaginyl-tRNA synthetase 2</fullName>
    </submittedName>
</protein>